<reference evidence="1" key="1">
    <citation type="submission" date="2018-04" db="EMBL/GenBank/DDBJ databases">
        <authorList>
            <person name="Jy Z."/>
        </authorList>
    </citation>
    <scope>NUCLEOTIDE SEQUENCE</scope>
    <source>
        <strain evidence="1">LA18</strain>
    </source>
</reference>
<dbReference type="AlphaFoldDB" id="A0AAW7MLJ4"/>
<sequence length="60" mass="6093">MKNGVEPYLITDGAIASAVDAGLGGIRDQTGLFGTTEGQLRGYGQTAEHANARGTGTRAV</sequence>
<proteinExistence type="predicted"/>
<dbReference type="EMBL" id="QAIC01000037">
    <property type="protein sequence ID" value="MDN4573597.1"/>
    <property type="molecule type" value="Genomic_DNA"/>
</dbReference>
<protein>
    <submittedName>
        <fullName evidence="1">Uncharacterized protein</fullName>
    </submittedName>
</protein>
<accession>A0AAW7MLJ4</accession>
<organism evidence="1 2">
    <name type="scientific">Pandoraea cepalis</name>
    <dbReference type="NCBI Taxonomy" id="2508294"/>
    <lineage>
        <taxon>Bacteria</taxon>
        <taxon>Pseudomonadati</taxon>
        <taxon>Pseudomonadota</taxon>
        <taxon>Betaproteobacteria</taxon>
        <taxon>Burkholderiales</taxon>
        <taxon>Burkholderiaceae</taxon>
        <taxon>Pandoraea</taxon>
    </lineage>
</organism>
<comment type="caution">
    <text evidence="1">The sequence shown here is derived from an EMBL/GenBank/DDBJ whole genome shotgun (WGS) entry which is preliminary data.</text>
</comment>
<gene>
    <name evidence="1" type="ORF">DBA34_10040</name>
</gene>
<dbReference type="Proteomes" id="UP001172791">
    <property type="component" value="Unassembled WGS sequence"/>
</dbReference>
<evidence type="ECO:0000313" key="1">
    <source>
        <dbReference type="EMBL" id="MDN4573597.1"/>
    </source>
</evidence>
<name>A0AAW7MLJ4_9BURK</name>
<evidence type="ECO:0000313" key="2">
    <source>
        <dbReference type="Proteomes" id="UP001172791"/>
    </source>
</evidence>